<evidence type="ECO:0000256" key="1">
    <source>
        <dbReference type="SAM" id="MobiDB-lite"/>
    </source>
</evidence>
<proteinExistence type="predicted"/>
<feature type="region of interest" description="Disordered" evidence="1">
    <location>
        <begin position="201"/>
        <end position="264"/>
    </location>
</feature>
<feature type="compositionally biased region" description="Basic and acidic residues" evidence="1">
    <location>
        <begin position="120"/>
        <end position="133"/>
    </location>
</feature>
<dbReference type="EMBL" id="HACG01013459">
    <property type="protein sequence ID" value="CEK60324.1"/>
    <property type="molecule type" value="Transcribed_RNA"/>
</dbReference>
<sequence length="300" mass="34433">MGCTSSAVSPGKDEQTAEDTKQTHISKNKNHNNDSKQENRNIKSARSNDTSLHTKNHNVDKNANKLSSLAQTPVPKSITFDVTLDGLSGDGLLSIKKRPPRLQTLEPLSIPKLTSAQLQEKQRQADEKREQLKQRKINTSQRASRRRRELLEAREFELKQTEQETDEIDNKKQVELKREQHLIEIKEKQRLREERAKRARERAKQMQNPNDDVEVEKDEQFNASSDDSWLGIPDKTNNTDMEEEIGHQKKVGQSRPKGSGSTVDSYDAAFMRNTKENPNLQSVHNLQNNVHIMNDDFFDS</sequence>
<feature type="compositionally biased region" description="Basic and acidic residues" evidence="1">
    <location>
        <begin position="31"/>
        <end position="41"/>
    </location>
</feature>
<protein>
    <submittedName>
        <fullName evidence="2">Uncharacterized protein</fullName>
    </submittedName>
</protein>
<dbReference type="PANTHER" id="PTHR16065">
    <property type="entry name" value="COILED-COIL DOMAIN CONTAINING 198"/>
    <property type="match status" value="1"/>
</dbReference>
<organism evidence="2">
    <name type="scientific">Arion vulgaris</name>
    <dbReference type="NCBI Taxonomy" id="1028688"/>
    <lineage>
        <taxon>Eukaryota</taxon>
        <taxon>Metazoa</taxon>
        <taxon>Spiralia</taxon>
        <taxon>Lophotrochozoa</taxon>
        <taxon>Mollusca</taxon>
        <taxon>Gastropoda</taxon>
        <taxon>Heterobranchia</taxon>
        <taxon>Euthyneura</taxon>
        <taxon>Panpulmonata</taxon>
        <taxon>Eupulmonata</taxon>
        <taxon>Stylommatophora</taxon>
        <taxon>Helicina</taxon>
        <taxon>Arionoidea</taxon>
        <taxon>Arionidae</taxon>
        <taxon>Arion</taxon>
    </lineage>
</organism>
<feature type="region of interest" description="Disordered" evidence="1">
    <location>
        <begin position="116"/>
        <end position="146"/>
    </location>
</feature>
<gene>
    <name evidence="2" type="primary">ORF39076</name>
</gene>
<dbReference type="InterPro" id="IPR029235">
    <property type="entry name" value="FAME"/>
</dbReference>
<name>A0A0B6YVG0_9EUPU</name>
<dbReference type="AlphaFoldDB" id="A0A0B6YVG0"/>
<dbReference type="PANTHER" id="PTHR16065:SF2">
    <property type="entry name" value="COILED-COIL DOMAIN CONTAINING 198"/>
    <property type="match status" value="1"/>
</dbReference>
<feature type="compositionally biased region" description="Basic and acidic residues" evidence="1">
    <location>
        <begin position="11"/>
        <end position="22"/>
    </location>
</feature>
<feature type="region of interest" description="Disordered" evidence="1">
    <location>
        <begin position="1"/>
        <end position="70"/>
    </location>
</feature>
<feature type="compositionally biased region" description="Polar residues" evidence="1">
    <location>
        <begin position="42"/>
        <end position="53"/>
    </location>
</feature>
<reference evidence="2" key="1">
    <citation type="submission" date="2014-12" db="EMBL/GenBank/DDBJ databases">
        <title>Insight into the proteome of Arion vulgaris.</title>
        <authorList>
            <person name="Aradska J."/>
            <person name="Bulat T."/>
            <person name="Smidak R."/>
            <person name="Sarate P."/>
            <person name="Gangsoo J."/>
            <person name="Sialana F."/>
            <person name="Bilban M."/>
            <person name="Lubec G."/>
        </authorList>
    </citation>
    <scope>NUCLEOTIDE SEQUENCE</scope>
    <source>
        <tissue evidence="2">Skin</tissue>
    </source>
</reference>
<accession>A0A0B6YVG0</accession>
<evidence type="ECO:0000313" key="2">
    <source>
        <dbReference type="EMBL" id="CEK60324.1"/>
    </source>
</evidence>